<accession>A0A377DKI2</accession>
<dbReference type="Proteomes" id="UP000254174">
    <property type="component" value="Unassembled WGS sequence"/>
</dbReference>
<dbReference type="EMBL" id="UGFC01000006">
    <property type="protein sequence ID" value="STM20985.1"/>
    <property type="molecule type" value="Genomic_DNA"/>
</dbReference>
<gene>
    <name evidence="1" type="ORF">NCTC7922_06756</name>
</gene>
<protein>
    <submittedName>
        <fullName evidence="1">HlyD-family secretion protein</fullName>
    </submittedName>
</protein>
<reference evidence="1 2" key="1">
    <citation type="submission" date="2018-06" db="EMBL/GenBank/DDBJ databases">
        <authorList>
            <consortium name="Pathogen Informatics"/>
            <person name="Doyle S."/>
        </authorList>
    </citation>
    <scope>NUCLEOTIDE SEQUENCE [LARGE SCALE GENOMIC DNA]</scope>
    <source>
        <strain evidence="1 2">NCTC7922</strain>
    </source>
</reference>
<evidence type="ECO:0000313" key="1">
    <source>
        <dbReference type="EMBL" id="STM20985.1"/>
    </source>
</evidence>
<sequence>MVARTSRITGRLVSFHRLLNLPPKTVETPDLRTDLVYRLRIVVTDADDALRQGMPVTVQFGDEAGHE</sequence>
<name>A0A377DKI2_ECOLX</name>
<evidence type="ECO:0000313" key="2">
    <source>
        <dbReference type="Proteomes" id="UP000254174"/>
    </source>
</evidence>
<dbReference type="AlphaFoldDB" id="A0A377DKI2"/>
<organism evidence="1 2">
    <name type="scientific">Escherichia coli</name>
    <dbReference type="NCBI Taxonomy" id="562"/>
    <lineage>
        <taxon>Bacteria</taxon>
        <taxon>Pseudomonadati</taxon>
        <taxon>Pseudomonadota</taxon>
        <taxon>Gammaproteobacteria</taxon>
        <taxon>Enterobacterales</taxon>
        <taxon>Enterobacteriaceae</taxon>
        <taxon>Escherichia</taxon>
    </lineage>
</organism>
<proteinExistence type="predicted"/>